<evidence type="ECO:0000256" key="4">
    <source>
        <dbReference type="ARBA" id="ARBA00022912"/>
    </source>
</evidence>
<feature type="compositionally biased region" description="Polar residues" evidence="6">
    <location>
        <begin position="69"/>
        <end position="79"/>
    </location>
</feature>
<dbReference type="SUPFAM" id="SSF81606">
    <property type="entry name" value="PP2C-like"/>
    <property type="match status" value="1"/>
</dbReference>
<dbReference type="AlphaFoldDB" id="F4Q934"/>
<proteinExistence type="inferred from homology"/>
<keyword evidence="9" id="KW-1185">Reference proteome</keyword>
<dbReference type="GeneID" id="14867043"/>
<sequence length="357" mass="39528">MSEPNISEDSNIVDNNETVGQTTTTTSNTENKDNTVLEVDKETTETKEESSSSELNNHPATPLADPHHNPSTANSSDISSNDHDEAAPTTPKYTSVKDIGISTEKNPRFRRTMEDEHVSLDGFGGVPDQAYFAIYDGHGGRGAVDYTAKNLHLNLLKEIENDPENIQEDIKKSYLDTDEQMGNEPIQFSGTTTITALLRKNNDGEKHLYVANAGDARAVICKNAVAERLSYDHKGSDLEETKRIINAGGFVVNNRVNGILAVTRSLGDHSMKEYVIGDPYQRSIKLEEGHSHLILACDGLWDVVGDQEAIDIILKETGSNAKQMSEKLLLTALRKGSTDNISIMVMYQKRFKQRRYI</sequence>
<dbReference type="InterPro" id="IPR015655">
    <property type="entry name" value="PP2C"/>
</dbReference>
<dbReference type="Pfam" id="PF00481">
    <property type="entry name" value="PP2C"/>
    <property type="match status" value="1"/>
</dbReference>
<dbReference type="PANTHER" id="PTHR13832">
    <property type="entry name" value="PROTEIN PHOSPHATASE 2C"/>
    <property type="match status" value="1"/>
</dbReference>
<dbReference type="OrthoDB" id="10264738at2759"/>
<feature type="compositionally biased region" description="Basic and acidic residues" evidence="6">
    <location>
        <begin position="30"/>
        <end position="50"/>
    </location>
</feature>
<dbReference type="GO" id="GO:0046872">
    <property type="term" value="F:metal ion binding"/>
    <property type="evidence" value="ECO:0007669"/>
    <property type="project" value="UniProtKB-KW"/>
</dbReference>
<evidence type="ECO:0000313" key="9">
    <source>
        <dbReference type="Proteomes" id="UP000007797"/>
    </source>
</evidence>
<evidence type="ECO:0000256" key="5">
    <source>
        <dbReference type="RuleBase" id="RU003465"/>
    </source>
</evidence>
<dbReference type="PANTHER" id="PTHR13832:SF837">
    <property type="entry name" value="PROTEIN PHOSPHATASE 2C-LIKE DOMAIN-CONTAINING PROTEIN 1"/>
    <property type="match status" value="1"/>
</dbReference>
<evidence type="ECO:0000256" key="2">
    <source>
        <dbReference type="ARBA" id="ARBA00022723"/>
    </source>
</evidence>
<name>F4Q934_CACFS</name>
<evidence type="ECO:0000256" key="1">
    <source>
        <dbReference type="ARBA" id="ARBA00006702"/>
    </source>
</evidence>
<feature type="region of interest" description="Disordered" evidence="6">
    <location>
        <begin position="1"/>
        <end position="107"/>
    </location>
</feature>
<dbReference type="InterPro" id="IPR001932">
    <property type="entry name" value="PPM-type_phosphatase-like_dom"/>
</dbReference>
<keyword evidence="2" id="KW-0479">Metal-binding</keyword>
<dbReference type="EMBL" id="GL883026">
    <property type="protein sequence ID" value="EGG15203.1"/>
    <property type="molecule type" value="Genomic_DNA"/>
</dbReference>
<evidence type="ECO:0000259" key="7">
    <source>
        <dbReference type="PROSITE" id="PS51746"/>
    </source>
</evidence>
<dbReference type="GO" id="GO:0004722">
    <property type="term" value="F:protein serine/threonine phosphatase activity"/>
    <property type="evidence" value="ECO:0007669"/>
    <property type="project" value="InterPro"/>
</dbReference>
<reference evidence="9" key="1">
    <citation type="journal article" date="2011" name="Genome Res.">
        <title>Phylogeny-wide analysis of social amoeba genomes highlights ancient origins for complex intercellular communication.</title>
        <authorList>
            <person name="Heidel A.J."/>
            <person name="Lawal H.M."/>
            <person name="Felder M."/>
            <person name="Schilde C."/>
            <person name="Helps N.R."/>
            <person name="Tunggal B."/>
            <person name="Rivero F."/>
            <person name="John U."/>
            <person name="Schleicher M."/>
            <person name="Eichinger L."/>
            <person name="Platzer M."/>
            <person name="Noegel A.A."/>
            <person name="Schaap P."/>
            <person name="Gloeckner G."/>
        </authorList>
    </citation>
    <scope>NUCLEOTIDE SEQUENCE [LARGE SCALE GENOMIC DNA]</scope>
    <source>
        <strain evidence="9">SH3</strain>
    </source>
</reference>
<dbReference type="RefSeq" id="XP_004351923.1">
    <property type="nucleotide sequence ID" value="XM_004351871.1"/>
</dbReference>
<accession>F4Q934</accession>
<dbReference type="PROSITE" id="PS51746">
    <property type="entry name" value="PPM_2"/>
    <property type="match status" value="1"/>
</dbReference>
<organism evidence="8 9">
    <name type="scientific">Cavenderia fasciculata</name>
    <name type="common">Slime mold</name>
    <name type="synonym">Dictyostelium fasciculatum</name>
    <dbReference type="NCBI Taxonomy" id="261658"/>
    <lineage>
        <taxon>Eukaryota</taxon>
        <taxon>Amoebozoa</taxon>
        <taxon>Evosea</taxon>
        <taxon>Eumycetozoa</taxon>
        <taxon>Dictyostelia</taxon>
        <taxon>Acytosteliales</taxon>
        <taxon>Cavenderiaceae</taxon>
        <taxon>Cavenderia</taxon>
    </lineage>
</organism>
<dbReference type="STRING" id="1054147.F4Q934"/>
<gene>
    <name evidence="8" type="ORF">DFA_10033</name>
</gene>
<keyword evidence="3 5" id="KW-0378">Hydrolase</keyword>
<feature type="compositionally biased region" description="Polar residues" evidence="6">
    <location>
        <begin position="1"/>
        <end position="14"/>
    </location>
</feature>
<dbReference type="PROSITE" id="PS01032">
    <property type="entry name" value="PPM_1"/>
    <property type="match status" value="1"/>
</dbReference>
<dbReference type="OMA" id="EMMMTHE"/>
<dbReference type="SMART" id="SM00331">
    <property type="entry name" value="PP2C_SIG"/>
    <property type="match status" value="1"/>
</dbReference>
<dbReference type="Gene3D" id="3.60.40.10">
    <property type="entry name" value="PPM-type phosphatase domain"/>
    <property type="match status" value="1"/>
</dbReference>
<feature type="domain" description="PPM-type phosphatase" evidence="7">
    <location>
        <begin position="98"/>
        <end position="348"/>
    </location>
</feature>
<dbReference type="SMART" id="SM00332">
    <property type="entry name" value="PP2Cc"/>
    <property type="match status" value="1"/>
</dbReference>
<comment type="similarity">
    <text evidence="1 5">Belongs to the PP2C family.</text>
</comment>
<protein>
    <submittedName>
        <fullName evidence="8">Protein phosphatase 2C-related protein</fullName>
    </submittedName>
</protein>
<dbReference type="CDD" id="cd00143">
    <property type="entry name" value="PP2Cc"/>
    <property type="match status" value="1"/>
</dbReference>
<evidence type="ECO:0000256" key="3">
    <source>
        <dbReference type="ARBA" id="ARBA00022801"/>
    </source>
</evidence>
<dbReference type="Proteomes" id="UP000007797">
    <property type="component" value="Unassembled WGS sequence"/>
</dbReference>
<dbReference type="InterPro" id="IPR000222">
    <property type="entry name" value="PP2C_BS"/>
</dbReference>
<keyword evidence="4 5" id="KW-0904">Protein phosphatase</keyword>
<evidence type="ECO:0000256" key="6">
    <source>
        <dbReference type="SAM" id="MobiDB-lite"/>
    </source>
</evidence>
<dbReference type="KEGG" id="dfa:DFA_10033"/>
<evidence type="ECO:0000313" key="8">
    <source>
        <dbReference type="EMBL" id="EGG15203.1"/>
    </source>
</evidence>
<feature type="compositionally biased region" description="Low complexity" evidence="6">
    <location>
        <begin position="15"/>
        <end position="29"/>
    </location>
</feature>
<dbReference type="InterPro" id="IPR036457">
    <property type="entry name" value="PPM-type-like_dom_sf"/>
</dbReference>